<evidence type="ECO:0000256" key="2">
    <source>
        <dbReference type="ARBA" id="ARBA00022490"/>
    </source>
</evidence>
<dbReference type="PROSITE" id="PS50020">
    <property type="entry name" value="WW_DOMAIN_2"/>
    <property type="match status" value="1"/>
</dbReference>
<dbReference type="EMBL" id="JADCNM010000009">
    <property type="protein sequence ID" value="KAG0469389.1"/>
    <property type="molecule type" value="Genomic_DNA"/>
</dbReference>
<keyword evidence="2" id="KW-0963">Cytoplasm</keyword>
<evidence type="ECO:0000256" key="1">
    <source>
        <dbReference type="ARBA" id="ARBA00004496"/>
    </source>
</evidence>
<organism evidence="6 8">
    <name type="scientific">Vanilla planifolia</name>
    <name type="common">Vanilla</name>
    <dbReference type="NCBI Taxonomy" id="51239"/>
    <lineage>
        <taxon>Eukaryota</taxon>
        <taxon>Viridiplantae</taxon>
        <taxon>Streptophyta</taxon>
        <taxon>Embryophyta</taxon>
        <taxon>Tracheophyta</taxon>
        <taxon>Spermatophyta</taxon>
        <taxon>Magnoliopsida</taxon>
        <taxon>Liliopsida</taxon>
        <taxon>Asparagales</taxon>
        <taxon>Orchidaceae</taxon>
        <taxon>Vanilloideae</taxon>
        <taxon>Vanilleae</taxon>
        <taxon>Vanilla</taxon>
    </lineage>
</organism>
<sequence length="168" mass="19355">MVSLKKRKRAEEDEETTEAEQFYQWETKPNKTQQSKSSDSFIDLNLDSPLPMEWQRCLDIKSGEMHFYNTWTQRRTLDDPRLSHESTFLSPNLDLELNLKCEPSGGRLTLDADDTTGEEMLATVCARCHLLVVMHRESPSCPNCKFLHPPGLQSLVVKPTLRPLCCRD</sequence>
<name>A0A835UN54_VANPL</name>
<feature type="domain" description="WW" evidence="4">
    <location>
        <begin position="48"/>
        <end position="82"/>
    </location>
</feature>
<protein>
    <recommendedName>
        <fullName evidence="4">WW domain-containing protein</fullName>
    </recommendedName>
</protein>
<dbReference type="GO" id="GO:0005737">
    <property type="term" value="C:cytoplasm"/>
    <property type="evidence" value="ECO:0007669"/>
    <property type="project" value="UniProtKB-SubCell"/>
</dbReference>
<accession>A0A835UN54</accession>
<evidence type="ECO:0000313" key="6">
    <source>
        <dbReference type="EMBL" id="KAG0469389.1"/>
    </source>
</evidence>
<dbReference type="EMBL" id="JADCNL010000009">
    <property type="protein sequence ID" value="KAG0467727.1"/>
    <property type="molecule type" value="Genomic_DNA"/>
</dbReference>
<dbReference type="OrthoDB" id="1424894at2759"/>
<dbReference type="InterPro" id="IPR036020">
    <property type="entry name" value="WW_dom_sf"/>
</dbReference>
<comment type="caution">
    <text evidence="6">The sequence shown here is derived from an EMBL/GenBank/DDBJ whole genome shotgun (WGS) entry which is preliminary data.</text>
</comment>
<evidence type="ECO:0000313" key="7">
    <source>
        <dbReference type="Proteomes" id="UP000636800"/>
    </source>
</evidence>
<dbReference type="PANTHER" id="PTHR14791:SF42">
    <property type="entry name" value="F16L1.2 PROTEIN"/>
    <property type="match status" value="1"/>
</dbReference>
<dbReference type="AlphaFoldDB" id="A0A835UN54"/>
<evidence type="ECO:0000313" key="5">
    <source>
        <dbReference type="EMBL" id="KAG0467727.1"/>
    </source>
</evidence>
<dbReference type="PANTHER" id="PTHR14791">
    <property type="entry name" value="BOMB/KIRA PROTEINS"/>
    <property type="match status" value="1"/>
</dbReference>
<dbReference type="SUPFAM" id="SSF51045">
    <property type="entry name" value="WW domain"/>
    <property type="match status" value="1"/>
</dbReference>
<evidence type="ECO:0000313" key="8">
    <source>
        <dbReference type="Proteomes" id="UP000639772"/>
    </source>
</evidence>
<reference evidence="7 8" key="1">
    <citation type="journal article" date="2020" name="Nat. Food">
        <title>A phased Vanilla planifolia genome enables genetic improvement of flavour and production.</title>
        <authorList>
            <person name="Hasing T."/>
            <person name="Tang H."/>
            <person name="Brym M."/>
            <person name="Khazi F."/>
            <person name="Huang T."/>
            <person name="Chambers A.H."/>
        </authorList>
    </citation>
    <scope>NUCLEOTIDE SEQUENCE [LARGE SCALE GENOMIC DNA]</scope>
    <source>
        <tissue evidence="6">Leaf</tissue>
    </source>
</reference>
<feature type="compositionally biased region" description="Polar residues" evidence="3">
    <location>
        <begin position="30"/>
        <end position="39"/>
    </location>
</feature>
<gene>
    <name evidence="6" type="ORF">HPP92_018717</name>
    <name evidence="5" type="ORF">HPP92_019307</name>
</gene>
<proteinExistence type="predicted"/>
<dbReference type="Proteomes" id="UP000639772">
    <property type="component" value="Chromosome 9"/>
</dbReference>
<keyword evidence="7" id="KW-1185">Reference proteome</keyword>
<evidence type="ECO:0000259" key="4">
    <source>
        <dbReference type="PROSITE" id="PS50020"/>
    </source>
</evidence>
<comment type="subcellular location">
    <subcellularLocation>
        <location evidence="1">Cytoplasm</location>
    </subcellularLocation>
</comment>
<dbReference type="InterPro" id="IPR001202">
    <property type="entry name" value="WW_dom"/>
</dbReference>
<evidence type="ECO:0000256" key="3">
    <source>
        <dbReference type="SAM" id="MobiDB-lite"/>
    </source>
</evidence>
<dbReference type="InterPro" id="IPR051105">
    <property type="entry name" value="WWC/KIBRA_Hippo_Reg"/>
</dbReference>
<dbReference type="Proteomes" id="UP000636800">
    <property type="component" value="Unassembled WGS sequence"/>
</dbReference>
<feature type="region of interest" description="Disordered" evidence="3">
    <location>
        <begin position="1"/>
        <end position="39"/>
    </location>
</feature>